<dbReference type="InterPro" id="IPR002711">
    <property type="entry name" value="HNH"/>
</dbReference>
<gene>
    <name evidence="2" type="ORF">MF672_010800</name>
</gene>
<comment type="caution">
    <text evidence="2">The sequence shown here is derived from an EMBL/GenBank/DDBJ whole genome shotgun (WGS) entry which is preliminary data.</text>
</comment>
<keyword evidence="2" id="KW-0255">Endonuclease</keyword>
<reference evidence="2 3" key="1">
    <citation type="submission" date="2022-04" db="EMBL/GenBank/DDBJ databases">
        <title>Genome draft of Actinomadura sp. ATCC 31491.</title>
        <authorList>
            <person name="Shi X."/>
            <person name="Du Y."/>
        </authorList>
    </citation>
    <scope>NUCLEOTIDE SEQUENCE [LARGE SCALE GENOMIC DNA]</scope>
    <source>
        <strain evidence="2 3">ATCC 31491</strain>
    </source>
</reference>
<keyword evidence="2" id="KW-0540">Nuclease</keyword>
<dbReference type="GO" id="GO:0004519">
    <property type="term" value="F:endonuclease activity"/>
    <property type="evidence" value="ECO:0007669"/>
    <property type="project" value="UniProtKB-KW"/>
</dbReference>
<dbReference type="InterPro" id="IPR003615">
    <property type="entry name" value="HNH_nuc"/>
</dbReference>
<dbReference type="RefSeq" id="WP_242380720.1">
    <property type="nucleotide sequence ID" value="NZ_JAKRKC020000001.1"/>
</dbReference>
<dbReference type="CDD" id="cd00085">
    <property type="entry name" value="HNHc"/>
    <property type="match status" value="1"/>
</dbReference>
<evidence type="ECO:0000313" key="3">
    <source>
        <dbReference type="Proteomes" id="UP001317259"/>
    </source>
</evidence>
<evidence type="ECO:0000313" key="2">
    <source>
        <dbReference type="EMBL" id="MCK2214275.1"/>
    </source>
</evidence>
<protein>
    <submittedName>
        <fullName evidence="2">HNH endonuclease</fullName>
    </submittedName>
</protein>
<keyword evidence="2" id="KW-0378">Hydrolase</keyword>
<dbReference type="Proteomes" id="UP001317259">
    <property type="component" value="Unassembled WGS sequence"/>
</dbReference>
<sequence length="107" mass="11740">MPYKPQARCPACLQLHDGTGTCAGCSTRSKRRRRPYTAAERERRAQAVAEHRAQYGDWCPGWGRPDHTAEPWNPLTADHIDPVARGGPEDGPLQVLCRSCNSAKGSA</sequence>
<keyword evidence="3" id="KW-1185">Reference proteome</keyword>
<dbReference type="EMBL" id="JAKRKC020000001">
    <property type="protein sequence ID" value="MCK2214275.1"/>
    <property type="molecule type" value="Genomic_DNA"/>
</dbReference>
<feature type="domain" description="HNH" evidence="1">
    <location>
        <begin position="63"/>
        <end position="106"/>
    </location>
</feature>
<evidence type="ECO:0000259" key="1">
    <source>
        <dbReference type="Pfam" id="PF01844"/>
    </source>
</evidence>
<dbReference type="Pfam" id="PF01844">
    <property type="entry name" value="HNH"/>
    <property type="match status" value="1"/>
</dbReference>
<accession>A0ABT0FQI4</accession>
<name>A0ABT0FQI4_9ACTN</name>
<dbReference type="Gene3D" id="1.10.30.50">
    <property type="match status" value="1"/>
</dbReference>
<organism evidence="2 3">
    <name type="scientific">Actinomadura luzonensis</name>
    <dbReference type="NCBI Taxonomy" id="2805427"/>
    <lineage>
        <taxon>Bacteria</taxon>
        <taxon>Bacillati</taxon>
        <taxon>Actinomycetota</taxon>
        <taxon>Actinomycetes</taxon>
        <taxon>Streptosporangiales</taxon>
        <taxon>Thermomonosporaceae</taxon>
        <taxon>Actinomadura</taxon>
    </lineage>
</organism>
<proteinExistence type="predicted"/>